<dbReference type="AlphaFoldDB" id="A0AAN5IFH7"/>
<dbReference type="Proteomes" id="UP001328107">
    <property type="component" value="Unassembled WGS sequence"/>
</dbReference>
<sequence length="156" mass="18200">MKYERVYTKMKKRRLDRDRYNNETIAMKSRGVLLKFVASLTFQVTTRIEERQGGNVQGETYAPYAPYRASSQTVSESRTLSPTNFVRKLRDDTMTSTQREANQHMDQLNNKDPNQQSRIHEIRQKTANAGRSNDEIDSLTNDMMRGLRNCPTPSRY</sequence>
<feature type="compositionally biased region" description="Polar residues" evidence="1">
    <location>
        <begin position="94"/>
        <end position="116"/>
    </location>
</feature>
<gene>
    <name evidence="2" type="ORF">PMAYCL1PPCAC_31201</name>
</gene>
<protein>
    <submittedName>
        <fullName evidence="2">Uncharacterized protein</fullName>
    </submittedName>
</protein>
<comment type="caution">
    <text evidence="2">The sequence shown here is derived from an EMBL/GenBank/DDBJ whole genome shotgun (WGS) entry which is preliminary data.</text>
</comment>
<dbReference type="EMBL" id="BTRK01000006">
    <property type="protein sequence ID" value="GMR61006.1"/>
    <property type="molecule type" value="Genomic_DNA"/>
</dbReference>
<evidence type="ECO:0000256" key="1">
    <source>
        <dbReference type="SAM" id="MobiDB-lite"/>
    </source>
</evidence>
<evidence type="ECO:0000313" key="2">
    <source>
        <dbReference type="EMBL" id="GMR61006.1"/>
    </source>
</evidence>
<evidence type="ECO:0000313" key="3">
    <source>
        <dbReference type="Proteomes" id="UP001328107"/>
    </source>
</evidence>
<feature type="region of interest" description="Disordered" evidence="1">
    <location>
        <begin position="68"/>
        <end position="116"/>
    </location>
</feature>
<accession>A0AAN5IFH7</accession>
<keyword evidence="3" id="KW-1185">Reference proteome</keyword>
<name>A0AAN5IFH7_9BILA</name>
<organism evidence="2 3">
    <name type="scientific">Pristionchus mayeri</name>
    <dbReference type="NCBI Taxonomy" id="1317129"/>
    <lineage>
        <taxon>Eukaryota</taxon>
        <taxon>Metazoa</taxon>
        <taxon>Ecdysozoa</taxon>
        <taxon>Nematoda</taxon>
        <taxon>Chromadorea</taxon>
        <taxon>Rhabditida</taxon>
        <taxon>Rhabditina</taxon>
        <taxon>Diplogasteromorpha</taxon>
        <taxon>Diplogasteroidea</taxon>
        <taxon>Neodiplogasteridae</taxon>
        <taxon>Pristionchus</taxon>
    </lineage>
</organism>
<reference evidence="3" key="1">
    <citation type="submission" date="2022-10" db="EMBL/GenBank/DDBJ databases">
        <title>Genome assembly of Pristionchus species.</title>
        <authorList>
            <person name="Yoshida K."/>
            <person name="Sommer R.J."/>
        </authorList>
    </citation>
    <scope>NUCLEOTIDE SEQUENCE [LARGE SCALE GENOMIC DNA]</scope>
    <source>
        <strain evidence="3">RS5460</strain>
    </source>
</reference>
<feature type="compositionally biased region" description="Polar residues" evidence="1">
    <location>
        <begin position="69"/>
        <end position="84"/>
    </location>
</feature>
<proteinExistence type="predicted"/>